<evidence type="ECO:0000313" key="1">
    <source>
        <dbReference type="EMBL" id="PVU88824.1"/>
    </source>
</evidence>
<reference evidence="1 2" key="1">
    <citation type="journal article" date="2018" name="MBio">
        <title>Comparative Genomics Reveals the Core Gene Toolbox for the Fungus-Insect Symbiosis.</title>
        <authorList>
            <person name="Wang Y."/>
            <person name="Stata M."/>
            <person name="Wang W."/>
            <person name="Stajich J.E."/>
            <person name="White M.M."/>
            <person name="Moncalvo J.M."/>
        </authorList>
    </citation>
    <scope>NUCLEOTIDE SEQUENCE [LARGE SCALE GENOMIC DNA]</scope>
    <source>
        <strain evidence="1 2">SWE-8-4</strain>
    </source>
</reference>
<dbReference type="Proteomes" id="UP000245383">
    <property type="component" value="Unassembled WGS sequence"/>
</dbReference>
<comment type="caution">
    <text evidence="1">The sequence shown here is derived from an EMBL/GenBank/DDBJ whole genome shotgun (WGS) entry which is preliminary data.</text>
</comment>
<keyword evidence="2" id="KW-1185">Reference proteome</keyword>
<name>A0A2T9Y929_9FUNG</name>
<gene>
    <name evidence="1" type="ORF">BB561_005682</name>
</gene>
<evidence type="ECO:0000313" key="2">
    <source>
        <dbReference type="Proteomes" id="UP000245383"/>
    </source>
</evidence>
<dbReference type="AlphaFoldDB" id="A0A2T9Y929"/>
<protein>
    <submittedName>
        <fullName evidence="1">Uncharacterized protein</fullName>
    </submittedName>
</protein>
<sequence length="102" mass="12046">MNLMRYLLTQAKITLIPFGINAQNTITETSILYNPKITKKIFKEYRQNTYSKIIVSISKKSNRRGQYRLSGMLQPTFYYIKKNRRLEAGSVLEDLQQTYSRD</sequence>
<accession>A0A2T9Y929</accession>
<dbReference type="EMBL" id="MBFR01000356">
    <property type="protein sequence ID" value="PVU88824.1"/>
    <property type="molecule type" value="Genomic_DNA"/>
</dbReference>
<organism evidence="1 2">
    <name type="scientific">Smittium simulii</name>
    <dbReference type="NCBI Taxonomy" id="133385"/>
    <lineage>
        <taxon>Eukaryota</taxon>
        <taxon>Fungi</taxon>
        <taxon>Fungi incertae sedis</taxon>
        <taxon>Zoopagomycota</taxon>
        <taxon>Kickxellomycotina</taxon>
        <taxon>Harpellomycetes</taxon>
        <taxon>Harpellales</taxon>
        <taxon>Legeriomycetaceae</taxon>
        <taxon>Smittium</taxon>
    </lineage>
</organism>
<proteinExistence type="predicted"/>